<evidence type="ECO:0000313" key="2">
    <source>
        <dbReference type="EMBL" id="GGF57449.1"/>
    </source>
</evidence>
<dbReference type="Pfam" id="PF13510">
    <property type="entry name" value="Fer2_4"/>
    <property type="match status" value="1"/>
</dbReference>
<dbReference type="GO" id="GO:0051536">
    <property type="term" value="F:iron-sulfur cluster binding"/>
    <property type="evidence" value="ECO:0007669"/>
    <property type="project" value="InterPro"/>
</dbReference>
<keyword evidence="1" id="KW-0560">Oxidoreductase</keyword>
<name>A0A917BVQ7_9HYPH</name>
<evidence type="ECO:0000256" key="1">
    <source>
        <dbReference type="ARBA" id="ARBA00023002"/>
    </source>
</evidence>
<dbReference type="Proteomes" id="UP000606044">
    <property type="component" value="Unassembled WGS sequence"/>
</dbReference>
<dbReference type="GO" id="GO:0016491">
    <property type="term" value="F:oxidoreductase activity"/>
    <property type="evidence" value="ECO:0007669"/>
    <property type="project" value="UniProtKB-KW"/>
</dbReference>
<dbReference type="Gene3D" id="3.10.20.440">
    <property type="entry name" value="2Fe-2S iron-sulphur cluster binding domain, sarcosine oxidase, alpha subunit, N-terminal domain"/>
    <property type="match status" value="1"/>
</dbReference>
<dbReference type="InterPro" id="IPR036010">
    <property type="entry name" value="2Fe-2S_ferredoxin-like_sf"/>
</dbReference>
<reference evidence="2" key="1">
    <citation type="journal article" date="2014" name="Int. J. Syst. Evol. Microbiol.">
        <title>Complete genome sequence of Corynebacterium casei LMG S-19264T (=DSM 44701T), isolated from a smear-ripened cheese.</title>
        <authorList>
            <consortium name="US DOE Joint Genome Institute (JGI-PGF)"/>
            <person name="Walter F."/>
            <person name="Albersmeier A."/>
            <person name="Kalinowski J."/>
            <person name="Ruckert C."/>
        </authorList>
    </citation>
    <scope>NUCLEOTIDE SEQUENCE</scope>
    <source>
        <strain evidence="2">CCM 7897</strain>
    </source>
</reference>
<organism evidence="2 3">
    <name type="scientific">Azorhizobium oxalatiphilum</name>
    <dbReference type="NCBI Taxonomy" id="980631"/>
    <lineage>
        <taxon>Bacteria</taxon>
        <taxon>Pseudomonadati</taxon>
        <taxon>Pseudomonadota</taxon>
        <taxon>Alphaproteobacteria</taxon>
        <taxon>Hyphomicrobiales</taxon>
        <taxon>Xanthobacteraceae</taxon>
        <taxon>Azorhizobium</taxon>
    </lineage>
</organism>
<keyword evidence="3" id="KW-1185">Reference proteome</keyword>
<evidence type="ECO:0000313" key="3">
    <source>
        <dbReference type="Proteomes" id="UP000606044"/>
    </source>
</evidence>
<sequence length="98" mass="10459">MFRRLPEAKGDTVLITVDGKPVTARAQDTVAAALLAAGIDHCRTTPVTGAPRAPYCLMGVCFDCLVVVDGRGNRQGCMVQVADGMRVETQQGKRDIAR</sequence>
<accession>A0A917BVQ7</accession>
<dbReference type="AlphaFoldDB" id="A0A917BVQ7"/>
<dbReference type="RefSeq" id="WP_188577021.1">
    <property type="nucleotide sequence ID" value="NZ_BMCT01000001.1"/>
</dbReference>
<reference evidence="2" key="2">
    <citation type="submission" date="2020-09" db="EMBL/GenBank/DDBJ databases">
        <authorList>
            <person name="Sun Q."/>
            <person name="Sedlacek I."/>
        </authorList>
    </citation>
    <scope>NUCLEOTIDE SEQUENCE</scope>
    <source>
        <strain evidence="2">CCM 7897</strain>
    </source>
</reference>
<dbReference type="EMBL" id="BMCT01000001">
    <property type="protein sequence ID" value="GGF57449.1"/>
    <property type="molecule type" value="Genomic_DNA"/>
</dbReference>
<dbReference type="SUPFAM" id="SSF54292">
    <property type="entry name" value="2Fe-2S ferredoxin-like"/>
    <property type="match status" value="1"/>
</dbReference>
<dbReference type="InterPro" id="IPR042204">
    <property type="entry name" value="2Fe-2S-bd_N"/>
</dbReference>
<proteinExistence type="predicted"/>
<protein>
    <submittedName>
        <fullName evidence="2">Sarcosine oxidase subunit alpha</fullName>
    </submittedName>
</protein>
<comment type="caution">
    <text evidence="2">The sequence shown here is derived from an EMBL/GenBank/DDBJ whole genome shotgun (WGS) entry which is preliminary data.</text>
</comment>
<gene>
    <name evidence="2" type="primary">soxA</name>
    <name evidence="2" type="ORF">GCM10007301_16420</name>
</gene>